<reference evidence="2" key="1">
    <citation type="submission" date="2016-10" db="EMBL/GenBank/DDBJ databases">
        <authorList>
            <person name="Varghese N."/>
            <person name="Submissions S."/>
        </authorList>
    </citation>
    <scope>NUCLEOTIDE SEQUENCE [LARGE SCALE GENOMIC DNA]</scope>
    <source>
        <strain evidence="2">VPI 5359</strain>
    </source>
</reference>
<evidence type="ECO:0000313" key="1">
    <source>
        <dbReference type="EMBL" id="SDX59133.1"/>
    </source>
</evidence>
<dbReference type="EMBL" id="FNOU01000004">
    <property type="protein sequence ID" value="SDX59133.1"/>
    <property type="molecule type" value="Genomic_DNA"/>
</dbReference>
<sequence length="130" mass="14526">MKKQLVCAVVAGVAVGTIYLLCKSKKEKNISLKSMEEVIESELEIKEDPSAEKQDAIQEMYVAKENSAQSVGERHTVAAGIMADAFSNIMREIEPVEFDEKFEDTVVDTKDIDTINKLDLLSNELDELEK</sequence>
<accession>A0A1H3CY45</accession>
<gene>
    <name evidence="1" type="ORF">SAMN04488579_10424</name>
</gene>
<dbReference type="AlphaFoldDB" id="A0A1H3CY45"/>
<evidence type="ECO:0000313" key="2">
    <source>
        <dbReference type="Proteomes" id="UP000199652"/>
    </source>
</evidence>
<protein>
    <submittedName>
        <fullName evidence="1">Uncharacterized protein</fullName>
    </submittedName>
</protein>
<proteinExistence type="predicted"/>
<dbReference type="Proteomes" id="UP000199652">
    <property type="component" value="Unassembled WGS sequence"/>
</dbReference>
<keyword evidence="2" id="KW-1185">Reference proteome</keyword>
<dbReference type="STRING" id="1528.SAMN04488579_10424"/>
<organism evidence="1 2">
    <name type="scientific">Eubacterium barkeri</name>
    <name type="common">Clostridium barkeri</name>
    <dbReference type="NCBI Taxonomy" id="1528"/>
    <lineage>
        <taxon>Bacteria</taxon>
        <taxon>Bacillati</taxon>
        <taxon>Bacillota</taxon>
        <taxon>Clostridia</taxon>
        <taxon>Eubacteriales</taxon>
        <taxon>Eubacteriaceae</taxon>
        <taxon>Eubacterium</taxon>
    </lineage>
</organism>
<name>A0A1H3CY45_EUBBA</name>